<organism evidence="2 3">
    <name type="scientific">Testicularia cyperi</name>
    <dbReference type="NCBI Taxonomy" id="1882483"/>
    <lineage>
        <taxon>Eukaryota</taxon>
        <taxon>Fungi</taxon>
        <taxon>Dikarya</taxon>
        <taxon>Basidiomycota</taxon>
        <taxon>Ustilaginomycotina</taxon>
        <taxon>Ustilaginomycetes</taxon>
        <taxon>Ustilaginales</taxon>
        <taxon>Anthracoideaceae</taxon>
        <taxon>Testicularia</taxon>
    </lineage>
</organism>
<dbReference type="EMBL" id="KZ819188">
    <property type="protein sequence ID" value="PWZ03825.1"/>
    <property type="molecule type" value="Genomic_DNA"/>
</dbReference>
<evidence type="ECO:0000256" key="1">
    <source>
        <dbReference type="SAM" id="Phobius"/>
    </source>
</evidence>
<sequence length="146" mass="16364">MSGTFSTLVGPRSPWHHKTRTADCGAAIISCRLLHASMSSCLYALASFFSSFFFLFVPLELSLWPHALYYYSKLFFLFILSHLVPHPIPSHPLTYSLTLSPPLKQTLKHSHTIVHVSFLVSFLQQRPNVTQGISPFSSSSLIIPTD</sequence>
<keyword evidence="1" id="KW-1133">Transmembrane helix</keyword>
<keyword evidence="1" id="KW-0472">Membrane</keyword>
<keyword evidence="1" id="KW-0812">Transmembrane</keyword>
<gene>
    <name evidence="2" type="ORF">BCV70DRAFT_23703</name>
</gene>
<evidence type="ECO:0000313" key="2">
    <source>
        <dbReference type="EMBL" id="PWZ03825.1"/>
    </source>
</evidence>
<evidence type="ECO:0000313" key="3">
    <source>
        <dbReference type="Proteomes" id="UP000246740"/>
    </source>
</evidence>
<proteinExistence type="predicted"/>
<dbReference type="AlphaFoldDB" id="A0A317XZY5"/>
<accession>A0A317XZY5</accession>
<dbReference type="InParanoid" id="A0A317XZY5"/>
<name>A0A317XZY5_9BASI</name>
<dbReference type="Proteomes" id="UP000246740">
    <property type="component" value="Unassembled WGS sequence"/>
</dbReference>
<feature type="transmembrane region" description="Helical" evidence="1">
    <location>
        <begin position="42"/>
        <end position="61"/>
    </location>
</feature>
<reference evidence="2 3" key="1">
    <citation type="journal article" date="2018" name="Mol. Biol. Evol.">
        <title>Broad Genomic Sampling Reveals a Smut Pathogenic Ancestry of the Fungal Clade Ustilaginomycotina.</title>
        <authorList>
            <person name="Kijpornyongpan T."/>
            <person name="Mondo S.J."/>
            <person name="Barry K."/>
            <person name="Sandor L."/>
            <person name="Lee J."/>
            <person name="Lipzen A."/>
            <person name="Pangilinan J."/>
            <person name="LaButti K."/>
            <person name="Hainaut M."/>
            <person name="Henrissat B."/>
            <person name="Grigoriev I.V."/>
            <person name="Spatafora J.W."/>
            <person name="Aime M.C."/>
        </authorList>
    </citation>
    <scope>NUCLEOTIDE SEQUENCE [LARGE SCALE GENOMIC DNA]</scope>
    <source>
        <strain evidence="2 3">MCA 3645</strain>
    </source>
</reference>
<protein>
    <submittedName>
        <fullName evidence="2">Uncharacterized protein</fullName>
    </submittedName>
</protein>
<keyword evidence="3" id="KW-1185">Reference proteome</keyword>